<protein>
    <submittedName>
        <fullName evidence="1">Ovule protein</fullName>
    </submittedName>
</protein>
<name>A0A0N4X0R6_HAEPC</name>
<dbReference type="AlphaFoldDB" id="A0A0N4X0R6"/>
<evidence type="ECO:0000313" key="1">
    <source>
        <dbReference type="WBParaSite" id="HPLM_0001787101-mRNA-1"/>
    </source>
</evidence>
<dbReference type="WBParaSite" id="HPLM_0001787101-mRNA-1">
    <property type="protein sequence ID" value="HPLM_0001787101-mRNA-1"/>
    <property type="gene ID" value="HPLM_0001787101"/>
</dbReference>
<proteinExistence type="predicted"/>
<reference evidence="1" key="1">
    <citation type="submission" date="2017-02" db="UniProtKB">
        <authorList>
            <consortium name="WormBaseParasite"/>
        </authorList>
    </citation>
    <scope>IDENTIFICATION</scope>
</reference>
<sequence>LCNISWELAVHVTVVFPLVRLRIENFNRSMTTSANSIQFSIDSSQS</sequence>
<accession>A0A0N4X0R6</accession>
<organism evidence="1">
    <name type="scientific">Haemonchus placei</name>
    <name type="common">Barber's pole worm</name>
    <dbReference type="NCBI Taxonomy" id="6290"/>
    <lineage>
        <taxon>Eukaryota</taxon>
        <taxon>Metazoa</taxon>
        <taxon>Ecdysozoa</taxon>
        <taxon>Nematoda</taxon>
        <taxon>Chromadorea</taxon>
        <taxon>Rhabditida</taxon>
        <taxon>Rhabditina</taxon>
        <taxon>Rhabditomorpha</taxon>
        <taxon>Strongyloidea</taxon>
        <taxon>Trichostrongylidae</taxon>
        <taxon>Haemonchus</taxon>
    </lineage>
</organism>